<dbReference type="PANTHER" id="PTHR43606">
    <property type="entry name" value="PHOSPHATASE, PUTATIVE (AFU_ORTHOLOGUE AFUA_6G08710)-RELATED"/>
    <property type="match status" value="1"/>
</dbReference>
<reference evidence="6" key="1">
    <citation type="submission" date="2016-10" db="EMBL/GenBank/DDBJ databases">
        <authorList>
            <person name="Varghese N."/>
            <person name="Submissions S."/>
        </authorList>
    </citation>
    <scope>NUCLEOTIDE SEQUENCE [LARGE SCALE GENOMIC DNA]</scope>
    <source>
        <strain evidence="6">ATCC 35263</strain>
    </source>
</reference>
<dbReference type="AlphaFoldDB" id="A0A1H6FHJ0"/>
<dbReference type="InterPro" id="IPR038607">
    <property type="entry name" value="PhoD-like_sf"/>
</dbReference>
<keyword evidence="2" id="KW-0732">Signal</keyword>
<accession>A0A1H6FHJ0</accession>
<feature type="chain" id="PRO_5013743011" evidence="2">
    <location>
        <begin position="22"/>
        <end position="536"/>
    </location>
</feature>
<dbReference type="InterPro" id="IPR032093">
    <property type="entry name" value="PhoD_N"/>
</dbReference>
<dbReference type="Pfam" id="PF09423">
    <property type="entry name" value="PhoD"/>
    <property type="match status" value="1"/>
</dbReference>
<sequence>MLLASLLASGAVVVPAGFALAGGSGARPAALTAVDAARFTAGVAAGEPRTDRVTLWTRVDRQALLELVVARDRALRRARRIRLVRATSAHDFTAQVTVRGLNPGTRYWYRFRAGRSRSPLGTFVTAPSRAAAKTVRFAWTGDFDATATPGQTRPYWNDLRIFSAMARERNDFNIALGDTIYSDSEVPGALRPIALTVAQKWAKYRRNLAQAPLRRLRATAALFSHWDDHEFVNDFSPFERSFSNGVQIDGRLLYQRGLRAFRDYAPVAYSRRLGIYRSVRWGRNLELFFLDERSFRSAKASAGGVCDNPQTGAPDLAPTAPADKRALFAALVPSLAAPVAQRCLDTIRSPQRTMLGRAQREQFLRDLRRSTARFKVIVNEVPMQQFYALPYDRWEGYEAERRALLREIARVPGTVVITTDVHAVLAGDVRYRTLESGGPQPSGLLEVTVGPAATANFGLEIDTAVGRPNAGRLVDDVFFEPPPPNGVGMRCSVIDRFSYGEVSVGARELRIVPKDDRGRPLREEDGKPCGPFVVRR</sequence>
<dbReference type="InterPro" id="IPR018946">
    <property type="entry name" value="PhoD-like_MPP"/>
</dbReference>
<protein>
    <submittedName>
        <fullName evidence="5">PhoD-like phosphatase, N-terminal domain</fullName>
    </submittedName>
</protein>
<proteinExistence type="predicted"/>
<dbReference type="Proteomes" id="UP000222056">
    <property type="component" value="Unassembled WGS sequence"/>
</dbReference>
<organism evidence="5 6">
    <name type="scientific">Thermoleophilum album</name>
    <dbReference type="NCBI Taxonomy" id="29539"/>
    <lineage>
        <taxon>Bacteria</taxon>
        <taxon>Bacillati</taxon>
        <taxon>Actinomycetota</taxon>
        <taxon>Thermoleophilia</taxon>
        <taxon>Thermoleophilales</taxon>
        <taxon>Thermoleophilaceae</taxon>
        <taxon>Thermoleophilum</taxon>
    </lineage>
</organism>
<dbReference type="SUPFAM" id="SSF56300">
    <property type="entry name" value="Metallo-dependent phosphatases"/>
    <property type="match status" value="1"/>
</dbReference>
<feature type="signal peptide" evidence="2">
    <location>
        <begin position="1"/>
        <end position="21"/>
    </location>
</feature>
<dbReference type="Gene3D" id="3.60.21.70">
    <property type="entry name" value="PhoD-like phosphatase"/>
    <property type="match status" value="1"/>
</dbReference>
<evidence type="ECO:0000259" key="4">
    <source>
        <dbReference type="Pfam" id="PF16655"/>
    </source>
</evidence>
<evidence type="ECO:0000256" key="2">
    <source>
        <dbReference type="SAM" id="SignalP"/>
    </source>
</evidence>
<evidence type="ECO:0000313" key="6">
    <source>
        <dbReference type="Proteomes" id="UP000222056"/>
    </source>
</evidence>
<dbReference type="InterPro" id="IPR029052">
    <property type="entry name" value="Metallo-depent_PP-like"/>
</dbReference>
<dbReference type="STRING" id="29539.SAMN02745716_0148"/>
<dbReference type="PANTHER" id="PTHR43606:SF1">
    <property type="entry name" value="PHOD-LIKE PHOSPHATASE METALLOPHOSPHATASE DOMAIN-CONTAINING PROTEIN"/>
    <property type="match status" value="1"/>
</dbReference>
<evidence type="ECO:0000313" key="5">
    <source>
        <dbReference type="EMBL" id="SEH10299.1"/>
    </source>
</evidence>
<gene>
    <name evidence="5" type="ORF">SAMN02745716_0148</name>
</gene>
<feature type="domain" description="Phospholipase D N-terminal" evidence="4">
    <location>
        <begin position="42"/>
        <end position="125"/>
    </location>
</feature>
<dbReference type="InterPro" id="IPR052900">
    <property type="entry name" value="Phospholipid_Metab_Enz"/>
</dbReference>
<name>A0A1H6FHJ0_THEAL</name>
<keyword evidence="6" id="KW-1185">Reference proteome</keyword>
<dbReference type="Pfam" id="PF16655">
    <property type="entry name" value="PhoD_N"/>
    <property type="match status" value="1"/>
</dbReference>
<dbReference type="EMBL" id="FNWJ01000001">
    <property type="protein sequence ID" value="SEH10299.1"/>
    <property type="molecule type" value="Genomic_DNA"/>
</dbReference>
<dbReference type="Gene3D" id="2.60.40.380">
    <property type="entry name" value="Purple acid phosphatase-like, N-terminal"/>
    <property type="match status" value="1"/>
</dbReference>
<feature type="domain" description="PhoD-like phosphatase metallophosphatase" evidence="3">
    <location>
        <begin position="159"/>
        <end position="460"/>
    </location>
</feature>
<feature type="compositionally biased region" description="Basic and acidic residues" evidence="1">
    <location>
        <begin position="517"/>
        <end position="527"/>
    </location>
</feature>
<feature type="region of interest" description="Disordered" evidence="1">
    <location>
        <begin position="517"/>
        <end position="536"/>
    </location>
</feature>
<evidence type="ECO:0000259" key="3">
    <source>
        <dbReference type="Pfam" id="PF09423"/>
    </source>
</evidence>
<evidence type="ECO:0000256" key="1">
    <source>
        <dbReference type="SAM" id="MobiDB-lite"/>
    </source>
</evidence>